<dbReference type="EMBL" id="JBDPZC010000008">
    <property type="protein sequence ID" value="MEO3714551.1"/>
    <property type="molecule type" value="Genomic_DNA"/>
</dbReference>
<dbReference type="Proteomes" id="UP001462640">
    <property type="component" value="Unassembled WGS sequence"/>
</dbReference>
<evidence type="ECO:0000256" key="1">
    <source>
        <dbReference type="ARBA" id="ARBA00022741"/>
    </source>
</evidence>
<keyword evidence="2" id="KW-0342">GTP-binding</keyword>
<dbReference type="RefSeq" id="WP_347611641.1">
    <property type="nucleotide sequence ID" value="NZ_JBDPZC010000008.1"/>
</dbReference>
<protein>
    <submittedName>
        <fullName evidence="4">Uncharacterized protein</fullName>
    </submittedName>
</protein>
<sequence length="144" mass="15120">MLKSLFIGLCGLSMAVQCAAQAPAVAPASSALPAGGASAAVPPWIHVEAQATLRVQVRLLPMGFSQGRDTPVYTGYRPQLRFPDHPAGSTCALNIPPGIGGELKPGESAEATVRCLDALQLRDDRRQFQMFQGGRLVGEGQVLP</sequence>
<feature type="signal peptide" evidence="3">
    <location>
        <begin position="1"/>
        <end position="19"/>
    </location>
</feature>
<evidence type="ECO:0000313" key="4">
    <source>
        <dbReference type="EMBL" id="MEO3714551.1"/>
    </source>
</evidence>
<reference evidence="4 5" key="1">
    <citation type="submission" date="2024-05" db="EMBL/GenBank/DDBJ databases">
        <title>Roseateles sp. 2.12 16S ribosomal RNA gene Genome sequencing and assembly.</title>
        <authorList>
            <person name="Woo H."/>
        </authorList>
    </citation>
    <scope>NUCLEOTIDE SEQUENCE [LARGE SCALE GENOMIC DNA]</scope>
    <source>
        <strain evidence="4 5">2.12</strain>
    </source>
</reference>
<proteinExistence type="predicted"/>
<keyword evidence="5" id="KW-1185">Reference proteome</keyword>
<dbReference type="SUPFAM" id="SSF50465">
    <property type="entry name" value="EF-Tu/eEF-1alpha/eIF2-gamma C-terminal domain"/>
    <property type="match status" value="1"/>
</dbReference>
<accession>A0ABV0GHL3</accession>
<gene>
    <name evidence="4" type="ORF">ABDJ40_17420</name>
</gene>
<dbReference type="InterPro" id="IPR009001">
    <property type="entry name" value="Transl_elong_EF1A/Init_IF2_C"/>
</dbReference>
<keyword evidence="1" id="KW-0547">Nucleotide-binding</keyword>
<evidence type="ECO:0000313" key="5">
    <source>
        <dbReference type="Proteomes" id="UP001462640"/>
    </source>
</evidence>
<organism evidence="4 5">
    <name type="scientific">Roseateles flavus</name>
    <dbReference type="NCBI Taxonomy" id="3149041"/>
    <lineage>
        <taxon>Bacteria</taxon>
        <taxon>Pseudomonadati</taxon>
        <taxon>Pseudomonadota</taxon>
        <taxon>Betaproteobacteria</taxon>
        <taxon>Burkholderiales</taxon>
        <taxon>Sphaerotilaceae</taxon>
        <taxon>Roseateles</taxon>
    </lineage>
</organism>
<dbReference type="Gene3D" id="2.40.30.10">
    <property type="entry name" value="Translation factors"/>
    <property type="match status" value="1"/>
</dbReference>
<feature type="chain" id="PRO_5045570417" evidence="3">
    <location>
        <begin position="20"/>
        <end position="144"/>
    </location>
</feature>
<evidence type="ECO:0000256" key="3">
    <source>
        <dbReference type="SAM" id="SignalP"/>
    </source>
</evidence>
<comment type="caution">
    <text evidence="4">The sequence shown here is derived from an EMBL/GenBank/DDBJ whole genome shotgun (WGS) entry which is preliminary data.</text>
</comment>
<keyword evidence="3" id="KW-0732">Signal</keyword>
<name>A0ABV0GHL3_9BURK</name>
<evidence type="ECO:0000256" key="2">
    <source>
        <dbReference type="ARBA" id="ARBA00023134"/>
    </source>
</evidence>